<comment type="similarity">
    <text evidence="2 4 5">Belongs to the small heat shock protein (HSP20) family.</text>
</comment>
<dbReference type="InterPro" id="IPR002068">
    <property type="entry name" value="A-crystallin/Hsp20_dom"/>
</dbReference>
<dbReference type="SUPFAM" id="SSF49764">
    <property type="entry name" value="HSP20-like chaperones"/>
    <property type="match status" value="1"/>
</dbReference>
<protein>
    <submittedName>
        <fullName evidence="8">Protein lethal(2)essential for life-like</fullName>
    </submittedName>
</protein>
<dbReference type="GO" id="GO:0009408">
    <property type="term" value="P:response to heat"/>
    <property type="evidence" value="ECO:0007669"/>
    <property type="project" value="UniProtKB-ARBA"/>
</dbReference>
<gene>
    <name evidence="8" type="primary">LOC113498102</name>
</gene>
<name>A0A7E5VZV9_TRINI</name>
<keyword evidence="7" id="KW-1185">Reference proteome</keyword>
<dbReference type="KEGG" id="tnl:113498102"/>
<evidence type="ECO:0000313" key="8">
    <source>
        <dbReference type="RefSeq" id="XP_026733827.1"/>
    </source>
</evidence>
<dbReference type="InterPro" id="IPR008978">
    <property type="entry name" value="HSP20-like_chaperone"/>
</dbReference>
<dbReference type="InterPro" id="IPR001436">
    <property type="entry name" value="Alpha-crystallin/sHSP_animal"/>
</dbReference>
<dbReference type="Gene3D" id="2.60.40.790">
    <property type="match status" value="1"/>
</dbReference>
<dbReference type="GO" id="GO:0042026">
    <property type="term" value="P:protein refolding"/>
    <property type="evidence" value="ECO:0007669"/>
    <property type="project" value="TreeGrafter"/>
</dbReference>
<dbReference type="InterPro" id="IPR055269">
    <property type="entry name" value="Alpha-crystallin/HSP_16"/>
</dbReference>
<evidence type="ECO:0000313" key="7">
    <source>
        <dbReference type="Proteomes" id="UP000322000"/>
    </source>
</evidence>
<keyword evidence="1" id="KW-0346">Stress response</keyword>
<evidence type="ECO:0000256" key="5">
    <source>
        <dbReference type="RuleBase" id="RU003616"/>
    </source>
</evidence>
<keyword evidence="3" id="KW-0862">Zinc</keyword>
<feature type="binding site" evidence="3">
    <location>
        <position position="73"/>
    </location>
    <ligand>
        <name>Zn(2+)</name>
        <dbReference type="ChEBI" id="CHEBI:29105"/>
        <label>1</label>
    </ligand>
</feature>
<evidence type="ECO:0000256" key="3">
    <source>
        <dbReference type="PIRSR" id="PIRSR036514-1"/>
    </source>
</evidence>
<evidence type="ECO:0000256" key="2">
    <source>
        <dbReference type="PIRNR" id="PIRNR036514"/>
    </source>
</evidence>
<dbReference type="Proteomes" id="UP000322000">
    <property type="component" value="Chromosome 10"/>
</dbReference>
<reference evidence="8" key="1">
    <citation type="submission" date="2025-08" db="UniProtKB">
        <authorList>
            <consortium name="RefSeq"/>
        </authorList>
    </citation>
    <scope>IDENTIFICATION</scope>
</reference>
<feature type="binding site" evidence="3">
    <location>
        <position position="71"/>
    </location>
    <ligand>
        <name>Zn(2+)</name>
        <dbReference type="ChEBI" id="CHEBI:29105"/>
        <label>1</label>
    </ligand>
</feature>
<dbReference type="AlphaFoldDB" id="A0A7E5VZV9"/>
<keyword evidence="3" id="KW-0479">Metal-binding</keyword>
<dbReference type="PIRSF" id="PIRSF036514">
    <property type="entry name" value="Sm_HSP_B1"/>
    <property type="match status" value="1"/>
</dbReference>
<dbReference type="InParanoid" id="A0A7E5VZV9"/>
<organism evidence="7 8">
    <name type="scientific">Trichoplusia ni</name>
    <name type="common">Cabbage looper</name>
    <dbReference type="NCBI Taxonomy" id="7111"/>
    <lineage>
        <taxon>Eukaryota</taxon>
        <taxon>Metazoa</taxon>
        <taxon>Ecdysozoa</taxon>
        <taxon>Arthropoda</taxon>
        <taxon>Hexapoda</taxon>
        <taxon>Insecta</taxon>
        <taxon>Pterygota</taxon>
        <taxon>Neoptera</taxon>
        <taxon>Endopterygota</taxon>
        <taxon>Lepidoptera</taxon>
        <taxon>Glossata</taxon>
        <taxon>Ditrysia</taxon>
        <taxon>Noctuoidea</taxon>
        <taxon>Noctuidae</taxon>
        <taxon>Plusiinae</taxon>
        <taxon>Trichoplusia</taxon>
    </lineage>
</organism>
<dbReference type="GO" id="GO:0005737">
    <property type="term" value="C:cytoplasm"/>
    <property type="evidence" value="ECO:0007669"/>
    <property type="project" value="TreeGrafter"/>
</dbReference>
<evidence type="ECO:0000256" key="4">
    <source>
        <dbReference type="PROSITE-ProRule" id="PRU00285"/>
    </source>
</evidence>
<accession>A0A7E5VZV9</accession>
<proteinExistence type="inferred from homology"/>
<feature type="domain" description="SHSP" evidence="6">
    <location>
        <begin position="24"/>
        <end position="131"/>
    </location>
</feature>
<evidence type="ECO:0000259" key="6">
    <source>
        <dbReference type="PROSITE" id="PS01031"/>
    </source>
</evidence>
<sequence>MLQLPTIKPPLFGDDSFLRSIEWLESFPMKHENSVKKEEDRFEIHLQVKDYAPEEISVKTADGFVVVEGKHEEKQDDYGYIARQFIRRFQIPEGCRIEEVKSRLTGDGQLIITIPRLKVIKKDIVIPVTHETSKSKSKL</sequence>
<dbReference type="PANTHER" id="PTHR45640:SF13">
    <property type="entry name" value="HEAT SHOCK PROTEIN 22-RELATED"/>
    <property type="match status" value="1"/>
</dbReference>
<dbReference type="CDD" id="cd06526">
    <property type="entry name" value="metazoan_ACD"/>
    <property type="match status" value="1"/>
</dbReference>
<dbReference type="GO" id="GO:0051082">
    <property type="term" value="F:unfolded protein binding"/>
    <property type="evidence" value="ECO:0007669"/>
    <property type="project" value="TreeGrafter"/>
</dbReference>
<dbReference type="Pfam" id="PF00011">
    <property type="entry name" value="HSP20"/>
    <property type="match status" value="1"/>
</dbReference>
<dbReference type="GeneID" id="113498102"/>
<dbReference type="GO" id="GO:0046872">
    <property type="term" value="F:metal ion binding"/>
    <property type="evidence" value="ECO:0007669"/>
    <property type="project" value="UniProtKB-KW"/>
</dbReference>
<dbReference type="PRINTS" id="PR00299">
    <property type="entry name" value="ACRYSTALLIN"/>
</dbReference>
<dbReference type="RefSeq" id="XP_026733827.1">
    <property type="nucleotide sequence ID" value="XM_026878026.1"/>
</dbReference>
<dbReference type="PANTHER" id="PTHR45640">
    <property type="entry name" value="HEAT SHOCK PROTEIN HSP-12.2-RELATED"/>
    <property type="match status" value="1"/>
</dbReference>
<dbReference type="GO" id="GO:0005634">
    <property type="term" value="C:nucleus"/>
    <property type="evidence" value="ECO:0007669"/>
    <property type="project" value="TreeGrafter"/>
</dbReference>
<dbReference type="PROSITE" id="PS01031">
    <property type="entry name" value="SHSP"/>
    <property type="match status" value="1"/>
</dbReference>
<evidence type="ECO:0000256" key="1">
    <source>
        <dbReference type="ARBA" id="ARBA00023016"/>
    </source>
</evidence>